<feature type="domain" description="Periplasmic binding protein" evidence="10">
    <location>
        <begin position="41"/>
        <end position="320"/>
    </location>
</feature>
<reference evidence="11 12" key="1">
    <citation type="submission" date="2016-01" db="EMBL/GenBank/DDBJ databases">
        <title>Characterization of the Clostridium difficile lineages that are prevalent in Hong Kong and China.</title>
        <authorList>
            <person name="Kwok J.S.-L."/>
            <person name="Lam W.-Y."/>
            <person name="Ip M."/>
            <person name="Chan T.-F."/>
            <person name="Hawkey P.M."/>
            <person name="Tsui S.K.-W."/>
        </authorList>
    </citation>
    <scope>NUCLEOTIDE SEQUENCE [LARGE SCALE GENOMIC DNA]</scope>
    <source>
        <strain evidence="11 12">300064</strain>
    </source>
</reference>
<dbReference type="InterPro" id="IPR050555">
    <property type="entry name" value="Bact_Solute-Bind_Prot2"/>
</dbReference>
<keyword evidence="2" id="KW-0813">Transport</keyword>
<keyword evidence="5" id="KW-0732">Signal</keyword>
<comment type="subcellular location">
    <subcellularLocation>
        <location evidence="1">Cell envelope</location>
    </subcellularLocation>
</comment>
<gene>
    <name evidence="11" type="ORF">AWN73_13520</name>
</gene>
<evidence type="ECO:0000259" key="10">
    <source>
        <dbReference type="Pfam" id="PF13407"/>
    </source>
</evidence>
<keyword evidence="7" id="KW-0106">Calcium</keyword>
<keyword evidence="6" id="KW-0574">Periplasm</keyword>
<dbReference type="InterPro" id="IPR025997">
    <property type="entry name" value="SBP_2_dom"/>
</dbReference>
<dbReference type="RefSeq" id="WP_043662361.1">
    <property type="nucleotide sequence ID" value="NZ_JSEG01000003.1"/>
</dbReference>
<evidence type="ECO:0000256" key="3">
    <source>
        <dbReference type="ARBA" id="ARBA00022597"/>
    </source>
</evidence>
<keyword evidence="4" id="KW-0479">Metal-binding</keyword>
<dbReference type="Gene3D" id="3.40.50.2300">
    <property type="match status" value="2"/>
</dbReference>
<keyword evidence="3" id="KW-0762">Sugar transport</keyword>
<dbReference type="GO" id="GO:0046872">
    <property type="term" value="F:metal ion binding"/>
    <property type="evidence" value="ECO:0007669"/>
    <property type="project" value="UniProtKB-KW"/>
</dbReference>
<comment type="caution">
    <text evidence="11">The sequence shown here is derived from an EMBL/GenBank/DDBJ whole genome shotgun (WGS) entry which is preliminary data.</text>
</comment>
<dbReference type="GO" id="GO:0030288">
    <property type="term" value="C:outer membrane-bounded periplasmic space"/>
    <property type="evidence" value="ECO:0007669"/>
    <property type="project" value="TreeGrafter"/>
</dbReference>
<dbReference type="CDD" id="cd01539">
    <property type="entry name" value="PBP1_GGBP"/>
    <property type="match status" value="1"/>
</dbReference>
<accession>A0A2S7FAX8</accession>
<dbReference type="SUPFAM" id="SSF53822">
    <property type="entry name" value="Periplasmic binding protein-like I"/>
    <property type="match status" value="1"/>
</dbReference>
<dbReference type="Pfam" id="PF13407">
    <property type="entry name" value="Peripla_BP_4"/>
    <property type="match status" value="1"/>
</dbReference>
<evidence type="ECO:0000256" key="4">
    <source>
        <dbReference type="ARBA" id="ARBA00022723"/>
    </source>
</evidence>
<organism evidence="11 12">
    <name type="scientific">Clostridium butyricum</name>
    <dbReference type="NCBI Taxonomy" id="1492"/>
    <lineage>
        <taxon>Bacteria</taxon>
        <taxon>Bacillati</taxon>
        <taxon>Bacillota</taxon>
        <taxon>Clostridia</taxon>
        <taxon>Eubacteriales</taxon>
        <taxon>Clostridiaceae</taxon>
        <taxon>Clostridium</taxon>
    </lineage>
</organism>
<dbReference type="GO" id="GO:0030246">
    <property type="term" value="F:carbohydrate binding"/>
    <property type="evidence" value="ECO:0007669"/>
    <property type="project" value="InterPro"/>
</dbReference>
<comment type="subunit">
    <text evidence="8">The ABC transporter complex is composed of one ATP-binding protein (MglA), two transmembrane proteins (MglC) and a solute-binding protein (MglB).</text>
</comment>
<evidence type="ECO:0000256" key="9">
    <source>
        <dbReference type="ARBA" id="ARBA00034344"/>
    </source>
</evidence>
<sequence length="357" mass="41283">MLFYIKKISSVFLTVFIFNFYIGCSFVNNKINKSDSKTIKIGVTLFDQNDPFISSLAKQIENVSREKEGSSEYKINVNVVDSTKSVMKQYEQVDNFIDRNYDVICVSMVDRTTASSIIDRCKKADIPLIFFNSEPVEEDMNLWNKVYYVGGKSEEAGKMQGEIIKDFYEKYPEKVDRNNDGKLQYVMLEGDPEHQDTLIRTENCVKSMRNNGIEVEKIGDYIANWQSSQAYEIMTRWINEYDNKIEVVFCNNDAMALGAIKALENAKVNQDDMPIIVGTDGILDFLPYIKNNNMMATVFNNYKLQGKYIFDIAYELATNKSIDNIEELKYKKNIKVSYKKITADNVDEFIFNDNIYD</sequence>
<evidence type="ECO:0000313" key="11">
    <source>
        <dbReference type="EMBL" id="PPV14889.1"/>
    </source>
</evidence>
<evidence type="ECO:0000256" key="2">
    <source>
        <dbReference type="ARBA" id="ARBA00022448"/>
    </source>
</evidence>
<dbReference type="Proteomes" id="UP000238081">
    <property type="component" value="Unassembled WGS sequence"/>
</dbReference>
<name>A0A2S7FAX8_CLOBU</name>
<evidence type="ECO:0000256" key="8">
    <source>
        <dbReference type="ARBA" id="ARBA00034323"/>
    </source>
</evidence>
<dbReference type="PANTHER" id="PTHR30036:SF2">
    <property type="entry name" value="D-GALACTOSE_METHYL-GALACTOSIDE BINDING PERIPLASMIC PROTEIN MGLB"/>
    <property type="match status" value="1"/>
</dbReference>
<evidence type="ECO:0000313" key="12">
    <source>
        <dbReference type="Proteomes" id="UP000238081"/>
    </source>
</evidence>
<dbReference type="PANTHER" id="PTHR30036">
    <property type="entry name" value="D-XYLOSE-BINDING PERIPLASMIC PROTEIN"/>
    <property type="match status" value="1"/>
</dbReference>
<proteinExistence type="predicted"/>
<evidence type="ECO:0000256" key="5">
    <source>
        <dbReference type="ARBA" id="ARBA00022729"/>
    </source>
</evidence>
<evidence type="ECO:0000256" key="7">
    <source>
        <dbReference type="ARBA" id="ARBA00022837"/>
    </source>
</evidence>
<evidence type="ECO:0000256" key="1">
    <source>
        <dbReference type="ARBA" id="ARBA00004196"/>
    </source>
</evidence>
<dbReference type="AlphaFoldDB" id="A0A2S7FAX8"/>
<protein>
    <recommendedName>
        <fullName evidence="9">D-galactose/methyl-galactoside binding periplasmic protein MglB</fullName>
    </recommendedName>
</protein>
<dbReference type="InterPro" id="IPR044085">
    <property type="entry name" value="MglB-like_PBP1"/>
</dbReference>
<dbReference type="EMBL" id="LRDH01000105">
    <property type="protein sequence ID" value="PPV14889.1"/>
    <property type="molecule type" value="Genomic_DNA"/>
</dbReference>
<evidence type="ECO:0000256" key="6">
    <source>
        <dbReference type="ARBA" id="ARBA00022764"/>
    </source>
</evidence>
<dbReference type="InterPro" id="IPR028082">
    <property type="entry name" value="Peripla_BP_I"/>
</dbReference>